<dbReference type="RefSeq" id="WP_146446763.1">
    <property type="nucleotide sequence ID" value="NZ_SJPR01000010.1"/>
</dbReference>
<dbReference type="OrthoDB" id="8443918at2"/>
<dbReference type="Proteomes" id="UP000317421">
    <property type="component" value="Unassembled WGS sequence"/>
</dbReference>
<dbReference type="AlphaFoldDB" id="A0A5C5ZZB3"/>
<proteinExistence type="predicted"/>
<protein>
    <recommendedName>
        <fullName evidence="3">DprA winged helix domain-containing protein</fullName>
    </recommendedName>
</protein>
<evidence type="ECO:0000313" key="2">
    <source>
        <dbReference type="Proteomes" id="UP000317421"/>
    </source>
</evidence>
<accession>A0A5C5ZZB3</accession>
<reference evidence="1 2" key="1">
    <citation type="submission" date="2019-02" db="EMBL/GenBank/DDBJ databases">
        <title>Deep-cultivation of Planctomycetes and their phenomic and genomic characterization uncovers novel biology.</title>
        <authorList>
            <person name="Wiegand S."/>
            <person name="Jogler M."/>
            <person name="Boedeker C."/>
            <person name="Pinto D."/>
            <person name="Vollmers J."/>
            <person name="Rivas-Marin E."/>
            <person name="Kohn T."/>
            <person name="Peeters S.H."/>
            <person name="Heuer A."/>
            <person name="Rast P."/>
            <person name="Oberbeckmann S."/>
            <person name="Bunk B."/>
            <person name="Jeske O."/>
            <person name="Meyerdierks A."/>
            <person name="Storesund J.E."/>
            <person name="Kallscheuer N."/>
            <person name="Luecker S."/>
            <person name="Lage O.M."/>
            <person name="Pohl T."/>
            <person name="Merkel B.J."/>
            <person name="Hornburger P."/>
            <person name="Mueller R.-W."/>
            <person name="Bruemmer F."/>
            <person name="Labrenz M."/>
            <person name="Spormann A.M."/>
            <person name="Op Den Camp H."/>
            <person name="Overmann J."/>
            <person name="Amann R."/>
            <person name="Jetten M.S.M."/>
            <person name="Mascher T."/>
            <person name="Medema M.H."/>
            <person name="Devos D.P."/>
            <person name="Kaster A.-K."/>
            <person name="Ovreas L."/>
            <person name="Rohde M."/>
            <person name="Galperin M.Y."/>
            <person name="Jogler C."/>
        </authorList>
    </citation>
    <scope>NUCLEOTIDE SEQUENCE [LARGE SCALE GENOMIC DNA]</scope>
    <source>
        <strain evidence="1 2">Pla108</strain>
    </source>
</reference>
<comment type="caution">
    <text evidence="1">The sequence shown here is derived from an EMBL/GenBank/DDBJ whole genome shotgun (WGS) entry which is preliminary data.</text>
</comment>
<gene>
    <name evidence="1" type="ORF">Pla108_40910</name>
</gene>
<keyword evidence="2" id="KW-1185">Reference proteome</keyword>
<organism evidence="1 2">
    <name type="scientific">Botrimarina colliarenosi</name>
    <dbReference type="NCBI Taxonomy" id="2528001"/>
    <lineage>
        <taxon>Bacteria</taxon>
        <taxon>Pseudomonadati</taxon>
        <taxon>Planctomycetota</taxon>
        <taxon>Planctomycetia</taxon>
        <taxon>Pirellulales</taxon>
        <taxon>Lacipirellulaceae</taxon>
        <taxon>Botrimarina</taxon>
    </lineage>
</organism>
<dbReference type="EMBL" id="SJPR01000010">
    <property type="protein sequence ID" value="TWT92465.1"/>
    <property type="molecule type" value="Genomic_DNA"/>
</dbReference>
<name>A0A5C5ZZB3_9BACT</name>
<sequence length="83" mass="8965">MTPLERFAALTETHFDIAEVIRDLESEWGCGAPVEKVAHRVGLSELVVVTAIIDLAGVGAVTWLPVERMAFYEDGAPVLGTVQ</sequence>
<evidence type="ECO:0008006" key="3">
    <source>
        <dbReference type="Google" id="ProtNLM"/>
    </source>
</evidence>
<evidence type="ECO:0000313" key="1">
    <source>
        <dbReference type="EMBL" id="TWT92465.1"/>
    </source>
</evidence>